<dbReference type="InterPro" id="IPR027417">
    <property type="entry name" value="P-loop_NTPase"/>
</dbReference>
<dbReference type="PANTHER" id="PTHR33295">
    <property type="entry name" value="ATPASE"/>
    <property type="match status" value="1"/>
</dbReference>
<dbReference type="RefSeq" id="WP_011449178.1">
    <property type="nucleotide sequence ID" value="NC_007796.1"/>
</dbReference>
<sequence length="431" mass="50557">MDRRIQAVLDRQNPWWFGRTYNTGQNRLGSYPELIRYLDAREILFIQGVRRSGKSTMMFQMVEHLIHQGTDPDSILYINLDEPLFTGWMHDPGFLNELIEEYLEKINKPHYFIFIDEIQNYEEWVGSIKVSYDTKPQIKWTLTSSTSSLLKRNLATKISGRYLSITVYPLSFEEYLSFLGETRVSITRKNQLFEHYLKYGGFPRITVESDISLRHDLLTSYYETIYLKDIMMAHNIRSPAYLVDLLYFLISNTGNLLSYTRLGEQIGISTDTVREYIECAYDAYLLYPVLKYDPSVKKQLYNMKKLYCIDTGLINAVSFKFSENAGKILENYVFTTLIRKKESSVFYHRVRYECDFLIQENHRIVSAIQVCTSLENSEVRNREIRGLIEAMDSHPGVPGYILTMNDSEQLEVDDKIIQVMPAFEYAEMLKK</sequence>
<dbReference type="EnsemblBacteria" id="ABD41920">
    <property type="protein sequence ID" value="ABD41920"/>
    <property type="gene ID" value="Mhun_2215"/>
</dbReference>
<organism evidence="3 4">
    <name type="scientific">Methanospirillum hungatei JF-1 (strain ATCC 27890 / DSM 864 / NBRC 100397 / JF-1)</name>
    <dbReference type="NCBI Taxonomy" id="323259"/>
    <lineage>
        <taxon>Archaea</taxon>
        <taxon>Methanobacteriati</taxon>
        <taxon>Methanobacteriota</taxon>
        <taxon>Stenosarchaea group</taxon>
        <taxon>Methanomicrobia</taxon>
        <taxon>Methanomicrobiales</taxon>
        <taxon>Methanospirillaceae</taxon>
        <taxon>Methanospirillum</taxon>
    </lineage>
</organism>
<reference evidence="4" key="1">
    <citation type="journal article" date="2016" name="Stand. Genomic Sci.">
        <title>Complete genome sequence of Methanospirillum hungatei type strain JF1.</title>
        <authorList>
            <person name="Gunsalus R.P."/>
            <person name="Cook L.E."/>
            <person name="Crable B."/>
            <person name="Rohlin L."/>
            <person name="McDonald E."/>
            <person name="Mouttaki H."/>
            <person name="Sieber J.R."/>
            <person name="Poweleit N."/>
            <person name="Zhou H."/>
            <person name="Lapidus A.L."/>
            <person name="Daligault H.E."/>
            <person name="Land M."/>
            <person name="Gilna P."/>
            <person name="Ivanova N."/>
            <person name="Kyrpides N."/>
            <person name="Culley D.E."/>
            <person name="McInerney M.J."/>
        </authorList>
    </citation>
    <scope>NUCLEOTIDE SEQUENCE [LARGE SCALE GENOMIC DNA]</scope>
    <source>
        <strain evidence="4">ATCC 27890 / DSM 864 / NBRC 100397 / JF-1</strain>
    </source>
</reference>
<dbReference type="KEGG" id="mhu:Mhun_2215"/>
<dbReference type="InterPro" id="IPR025420">
    <property type="entry name" value="DUF4143"/>
</dbReference>
<accession>Q2FNE4</accession>
<dbReference type="GeneID" id="3923536"/>
<evidence type="ECO:0000313" key="3">
    <source>
        <dbReference type="EMBL" id="ABD41920.1"/>
    </source>
</evidence>
<dbReference type="STRING" id="323259.Mhun_2215"/>
<gene>
    <name evidence="3" type="ordered locus">Mhun_2215</name>
</gene>
<feature type="domain" description="DUF4143" evidence="2">
    <location>
        <begin position="228"/>
        <end position="372"/>
    </location>
</feature>
<dbReference type="AlphaFoldDB" id="Q2FNE4"/>
<dbReference type="Proteomes" id="UP000001941">
    <property type="component" value="Chromosome"/>
</dbReference>
<evidence type="ECO:0000313" key="4">
    <source>
        <dbReference type="Proteomes" id="UP000001941"/>
    </source>
</evidence>
<dbReference type="Pfam" id="PF13635">
    <property type="entry name" value="DUF4143"/>
    <property type="match status" value="1"/>
</dbReference>
<dbReference type="HOGENOM" id="CLU_041527_0_0_2"/>
<evidence type="ECO:0000259" key="1">
    <source>
        <dbReference type="Pfam" id="PF13173"/>
    </source>
</evidence>
<dbReference type="eggNOG" id="arCOG03167">
    <property type="taxonomic scope" value="Archaea"/>
</dbReference>
<dbReference type="InParanoid" id="Q2FNE4"/>
<dbReference type="SUPFAM" id="SSF52540">
    <property type="entry name" value="P-loop containing nucleoside triphosphate hydrolases"/>
    <property type="match status" value="1"/>
</dbReference>
<name>Q2FNE4_METHJ</name>
<dbReference type="PANTHER" id="PTHR33295:SF8">
    <property type="entry name" value="AAA+ ATPASE DOMAIN-CONTAINING PROTEIN"/>
    <property type="match status" value="1"/>
</dbReference>
<dbReference type="Pfam" id="PF13173">
    <property type="entry name" value="AAA_14"/>
    <property type="match status" value="1"/>
</dbReference>
<evidence type="ECO:0000259" key="2">
    <source>
        <dbReference type="Pfam" id="PF13635"/>
    </source>
</evidence>
<evidence type="ECO:0008006" key="5">
    <source>
        <dbReference type="Google" id="ProtNLM"/>
    </source>
</evidence>
<dbReference type="InterPro" id="IPR041682">
    <property type="entry name" value="AAA_14"/>
</dbReference>
<feature type="domain" description="AAA" evidence="1">
    <location>
        <begin position="41"/>
        <end position="176"/>
    </location>
</feature>
<protein>
    <recommendedName>
        <fullName evidence="5">ATPase</fullName>
    </recommendedName>
</protein>
<keyword evidence="4" id="KW-1185">Reference proteome</keyword>
<dbReference type="EMBL" id="CP000254">
    <property type="protein sequence ID" value="ABD41920.1"/>
    <property type="molecule type" value="Genomic_DNA"/>
</dbReference>
<proteinExistence type="predicted"/>